<evidence type="ECO:0000313" key="1">
    <source>
        <dbReference type="EMBL" id="EFL29408.1"/>
    </source>
</evidence>
<organism evidence="1 2">
    <name type="scientific">Streptomyces himastatinicus ATCC 53653</name>
    <dbReference type="NCBI Taxonomy" id="457427"/>
    <lineage>
        <taxon>Bacteria</taxon>
        <taxon>Bacillati</taxon>
        <taxon>Actinomycetota</taxon>
        <taxon>Actinomycetes</taxon>
        <taxon>Kitasatosporales</taxon>
        <taxon>Streptomycetaceae</taxon>
        <taxon>Streptomyces</taxon>
        <taxon>Streptomyces violaceusniger group</taxon>
    </lineage>
</organism>
<reference evidence="1 2" key="1">
    <citation type="submission" date="2009-02" db="EMBL/GenBank/DDBJ databases">
        <title>Annotation of Streptomyces hygroscopicus strain ATCC 53653.</title>
        <authorList>
            <consortium name="The Broad Institute Genome Sequencing Platform"/>
            <consortium name="Broad Institute Microbial Sequencing Center"/>
            <person name="Fischbach M."/>
            <person name="Godfrey P."/>
            <person name="Ward D."/>
            <person name="Young S."/>
            <person name="Zeng Q."/>
            <person name="Koehrsen M."/>
            <person name="Alvarado L."/>
            <person name="Berlin A.M."/>
            <person name="Bochicchio J."/>
            <person name="Borenstein D."/>
            <person name="Chapman S.B."/>
            <person name="Chen Z."/>
            <person name="Engels R."/>
            <person name="Freedman E."/>
            <person name="Gellesch M."/>
            <person name="Goldberg J."/>
            <person name="Griggs A."/>
            <person name="Gujja S."/>
            <person name="Heilman E.R."/>
            <person name="Heiman D.I."/>
            <person name="Hepburn T.A."/>
            <person name="Howarth C."/>
            <person name="Jen D."/>
            <person name="Larson L."/>
            <person name="Lewis B."/>
            <person name="Mehta T."/>
            <person name="Park D."/>
            <person name="Pearson M."/>
            <person name="Richards J."/>
            <person name="Roberts A."/>
            <person name="Saif S."/>
            <person name="Shea T.D."/>
            <person name="Shenoy N."/>
            <person name="Sisk P."/>
            <person name="Stolte C."/>
            <person name="Sykes S.N."/>
            <person name="Thomson T."/>
            <person name="Walk T."/>
            <person name="White J."/>
            <person name="Yandava C."/>
            <person name="Straight P."/>
            <person name="Clardy J."/>
            <person name="Hung D."/>
            <person name="Kolter R."/>
            <person name="Mekalanos J."/>
            <person name="Walker S."/>
            <person name="Walsh C.T."/>
            <person name="Wieland-Brown L.C."/>
            <person name="Haas B."/>
            <person name="Nusbaum C."/>
            <person name="Birren B."/>
        </authorList>
    </citation>
    <scope>NUCLEOTIDE SEQUENCE [LARGE SCALE GENOMIC DNA]</scope>
    <source>
        <strain evidence="1 2">ATCC 53653</strain>
    </source>
</reference>
<dbReference type="OrthoDB" id="4282332at2"/>
<proteinExistence type="predicted"/>
<dbReference type="Proteomes" id="UP000003963">
    <property type="component" value="Unassembled WGS sequence"/>
</dbReference>
<gene>
    <name evidence="1" type="ORF">SSOG_09122</name>
</gene>
<dbReference type="EMBL" id="GG657755">
    <property type="protein sequence ID" value="EFL29408.1"/>
    <property type="molecule type" value="Genomic_DNA"/>
</dbReference>
<dbReference type="HOGENOM" id="CLU_2358493_0_0_11"/>
<dbReference type="STRING" id="457427.SSOG_09122"/>
<evidence type="ECO:0000313" key="2">
    <source>
        <dbReference type="Proteomes" id="UP000003963"/>
    </source>
</evidence>
<keyword evidence="2" id="KW-1185">Reference proteome</keyword>
<sequence length="96" mass="10754">MTTYTIEFGYLGDSRPVPDLTVDTDDPNEFHRAVVHHAVPHLRPVLEKMGRPEAADCIFQTNKDRTMGQFLWLDFQTGAGARFCAARITTGDQTVS</sequence>
<protein>
    <submittedName>
        <fullName evidence="1">Uncharacterized protein</fullName>
    </submittedName>
</protein>
<dbReference type="RefSeq" id="WP_009721205.1">
    <property type="nucleotide sequence ID" value="NZ_GG657755.1"/>
</dbReference>
<dbReference type="AlphaFoldDB" id="D9WWY0"/>
<name>D9WWY0_9ACTN</name>
<accession>D9WWY0</accession>